<reference evidence="4 5" key="1">
    <citation type="submission" date="2018-07" db="EMBL/GenBank/DDBJ databases">
        <title>Genome sequencing of oomycete isolates from Chile give support for New Zealand origin for Phytophthora kernoviae and make available the first Nothophytophthora sp. genome.</title>
        <authorList>
            <person name="Studholme D.J."/>
            <person name="Sanfuentes E."/>
            <person name="Panda P."/>
            <person name="Hill R."/>
            <person name="Sambles C."/>
            <person name="Grant M."/>
            <person name="Williams N.M."/>
            <person name="Mcdougal R.L."/>
        </authorList>
    </citation>
    <scope>NUCLEOTIDE SEQUENCE [LARGE SCALE GENOMIC DNA]</scope>
    <source>
        <strain evidence="3">Chile6</strain>
        <strain evidence="2">Chile7</strain>
    </source>
</reference>
<evidence type="ECO:0000313" key="3">
    <source>
        <dbReference type="EMBL" id="RLN52992.1"/>
    </source>
</evidence>
<evidence type="ECO:0000313" key="2">
    <source>
        <dbReference type="EMBL" id="RLN49533.1"/>
    </source>
</evidence>
<name>A0A3F2RCJ9_9STRA</name>
<evidence type="ECO:0000313" key="5">
    <source>
        <dbReference type="Proteomes" id="UP000284657"/>
    </source>
</evidence>
<sequence length="137" mass="16151">MDFRQLLREERRRAREAANPEPVNDPTASKEDAEDAEFNSHLQRSSLKVWGKRSEIDIEQFRKGPIPGVYYIPNWITQEEEEAVLERVYAVPDDNDIWCMVWEIVFYRMKTGPATFRLWPLSAPVLNVVSRMNRIAR</sequence>
<dbReference type="Proteomes" id="UP000277300">
    <property type="component" value="Unassembled WGS sequence"/>
</dbReference>
<gene>
    <name evidence="2" type="ORF">BBJ29_005087</name>
    <name evidence="3" type="ORF">BBP00_00009455</name>
</gene>
<evidence type="ECO:0000313" key="4">
    <source>
        <dbReference type="Proteomes" id="UP000277300"/>
    </source>
</evidence>
<protein>
    <submittedName>
        <fullName evidence="3">Uncharacterized protein</fullName>
    </submittedName>
</protein>
<dbReference type="EMBL" id="MBAD02002141">
    <property type="protein sequence ID" value="RLN49533.1"/>
    <property type="molecule type" value="Genomic_DNA"/>
</dbReference>
<proteinExistence type="predicted"/>
<feature type="compositionally biased region" description="Basic and acidic residues" evidence="1">
    <location>
        <begin position="1"/>
        <end position="18"/>
    </location>
</feature>
<organism evidence="3 4">
    <name type="scientific">Phytophthora kernoviae</name>
    <dbReference type="NCBI Taxonomy" id="325452"/>
    <lineage>
        <taxon>Eukaryota</taxon>
        <taxon>Sar</taxon>
        <taxon>Stramenopiles</taxon>
        <taxon>Oomycota</taxon>
        <taxon>Peronosporomycetes</taxon>
        <taxon>Peronosporales</taxon>
        <taxon>Peronosporaceae</taxon>
        <taxon>Phytophthora</taxon>
    </lineage>
</organism>
<dbReference type="OrthoDB" id="412814at2759"/>
<accession>A0A3F2RCJ9</accession>
<feature type="region of interest" description="Disordered" evidence="1">
    <location>
        <begin position="1"/>
        <end position="40"/>
    </location>
</feature>
<evidence type="ECO:0000256" key="1">
    <source>
        <dbReference type="SAM" id="MobiDB-lite"/>
    </source>
</evidence>
<dbReference type="Proteomes" id="UP000284657">
    <property type="component" value="Unassembled WGS sequence"/>
</dbReference>
<dbReference type="EMBL" id="MBDO02000673">
    <property type="protein sequence ID" value="RLN52992.1"/>
    <property type="molecule type" value="Genomic_DNA"/>
</dbReference>
<dbReference type="AlphaFoldDB" id="A0A3F2RCJ9"/>
<comment type="caution">
    <text evidence="3">The sequence shown here is derived from an EMBL/GenBank/DDBJ whole genome shotgun (WGS) entry which is preliminary data.</text>
</comment>